<keyword evidence="4" id="KW-1185">Reference proteome</keyword>
<comment type="caution">
    <text evidence="3">The sequence shown here is derived from an EMBL/GenBank/DDBJ whole genome shotgun (WGS) entry which is preliminary data.</text>
</comment>
<dbReference type="NCBIfam" id="TIGR01451">
    <property type="entry name" value="B_ant_repeat"/>
    <property type="match status" value="1"/>
</dbReference>
<dbReference type="InterPro" id="IPR002881">
    <property type="entry name" value="DUF58"/>
</dbReference>
<proteinExistence type="predicted"/>
<dbReference type="Pfam" id="PF01882">
    <property type="entry name" value="DUF58"/>
    <property type="match status" value="1"/>
</dbReference>
<name>A0A830GKI6_9EURY</name>
<dbReference type="InterPro" id="IPR055354">
    <property type="entry name" value="DUF7507"/>
</dbReference>
<sequence>MTTVRTTGRWRGIVAVGLFAVAVGVLADRPAVLLVGVVGAGFAAYPRLLGPPSVELDLERRLDDGHPARGDPVTVTTRLTNTGDRTLTDVRIVDGVPPMLTVASGSPRHAAVLRPGETTEYTYAVEAEHGRHQFDPATVVVRNVTGAHEVETTVATGTEIDCAESVPSLPVRQRTNGHAGRLVTDDGGSGIEFHAVREYRRGDPLGRIDSKRWARTGELTTVEFREERRTSVLLLVDAREPAYRSQREGSPNAVAHSLAAVERLLATLDDTNDFVGVAALGREFCWASPGAGPDHHADLRRLLGTHPGLSATPPAPEEDGDVARQTEMLRKRLDADTQVLVCSPLTDDAIVRTVRTLEAASHATTVLSPDVTADGTVGERLARTERENRMHALREAGVPVVDWTPTNPLGTVLLGEHRRRWSA</sequence>
<dbReference type="RefSeq" id="WP_188996227.1">
    <property type="nucleotide sequence ID" value="NZ_BMOU01000002.1"/>
</dbReference>
<evidence type="ECO:0000259" key="2">
    <source>
        <dbReference type="Pfam" id="PF24346"/>
    </source>
</evidence>
<feature type="domain" description="DUF58" evidence="1">
    <location>
        <begin position="196"/>
        <end position="360"/>
    </location>
</feature>
<protein>
    <submittedName>
        <fullName evidence="3">DUF58 domain-containing protein</fullName>
    </submittedName>
</protein>
<evidence type="ECO:0000313" key="3">
    <source>
        <dbReference type="EMBL" id="GGN92078.1"/>
    </source>
</evidence>
<dbReference type="PANTHER" id="PTHR33608">
    <property type="entry name" value="BLL2464 PROTEIN"/>
    <property type="match status" value="1"/>
</dbReference>
<dbReference type="Pfam" id="PF24346">
    <property type="entry name" value="DUF7507"/>
    <property type="match status" value="1"/>
</dbReference>
<dbReference type="EMBL" id="BMOU01000002">
    <property type="protein sequence ID" value="GGN92078.1"/>
    <property type="molecule type" value="Genomic_DNA"/>
</dbReference>
<reference evidence="3" key="1">
    <citation type="journal article" date="2014" name="Int. J. Syst. Evol. Microbiol.">
        <title>Complete genome sequence of Corynebacterium casei LMG S-19264T (=DSM 44701T), isolated from a smear-ripened cheese.</title>
        <authorList>
            <consortium name="US DOE Joint Genome Institute (JGI-PGF)"/>
            <person name="Walter F."/>
            <person name="Albersmeier A."/>
            <person name="Kalinowski J."/>
            <person name="Ruckert C."/>
        </authorList>
    </citation>
    <scope>NUCLEOTIDE SEQUENCE</scope>
    <source>
        <strain evidence="3">JCM 17820</strain>
    </source>
</reference>
<gene>
    <name evidence="3" type="ORF">GCM10009030_15890</name>
</gene>
<dbReference type="Proteomes" id="UP000605784">
    <property type="component" value="Unassembled WGS sequence"/>
</dbReference>
<dbReference type="AlphaFoldDB" id="A0A830GKI6"/>
<organism evidence="3 4">
    <name type="scientific">Haloarcula pellucida</name>
    <dbReference type="NCBI Taxonomy" id="1427151"/>
    <lineage>
        <taxon>Archaea</taxon>
        <taxon>Methanobacteriati</taxon>
        <taxon>Methanobacteriota</taxon>
        <taxon>Stenosarchaea group</taxon>
        <taxon>Halobacteria</taxon>
        <taxon>Halobacteriales</taxon>
        <taxon>Haloarculaceae</taxon>
        <taxon>Haloarcula</taxon>
    </lineage>
</organism>
<feature type="domain" description="DUF7507" evidence="2">
    <location>
        <begin position="64"/>
        <end position="124"/>
    </location>
</feature>
<dbReference type="PANTHER" id="PTHR33608:SF6">
    <property type="entry name" value="BLL2464 PROTEIN"/>
    <property type="match status" value="1"/>
</dbReference>
<dbReference type="InterPro" id="IPR047589">
    <property type="entry name" value="DUF11_rpt"/>
</dbReference>
<reference evidence="3" key="2">
    <citation type="submission" date="2020-09" db="EMBL/GenBank/DDBJ databases">
        <authorList>
            <person name="Sun Q."/>
            <person name="Ohkuma M."/>
        </authorList>
    </citation>
    <scope>NUCLEOTIDE SEQUENCE</scope>
    <source>
        <strain evidence="3">JCM 17820</strain>
    </source>
</reference>
<accession>A0A830GKI6</accession>
<evidence type="ECO:0000259" key="1">
    <source>
        <dbReference type="Pfam" id="PF01882"/>
    </source>
</evidence>
<evidence type="ECO:0000313" key="4">
    <source>
        <dbReference type="Proteomes" id="UP000605784"/>
    </source>
</evidence>